<comment type="caution">
    <text evidence="2">The sequence shown here is derived from an EMBL/GenBank/DDBJ whole genome shotgun (WGS) entry which is preliminary data.</text>
</comment>
<proteinExistence type="predicted"/>
<evidence type="ECO:0000313" key="2">
    <source>
        <dbReference type="EMBL" id="DAD34331.1"/>
    </source>
</evidence>
<evidence type="ECO:0008006" key="4">
    <source>
        <dbReference type="Google" id="ProtNLM"/>
    </source>
</evidence>
<dbReference type="PANTHER" id="PTHR16151:SF2">
    <property type="entry name" value="HAUS AUGMIN-LIKE COMPLEX SUBUNIT 6"/>
    <property type="match status" value="1"/>
</dbReference>
<dbReference type="AlphaFoldDB" id="A0A822YRY7"/>
<sequence>MRSNLAHEMTAEFRGLCAEEAYLQQELEKLQDLKNKAKLEGELWDDNVSGSLGQNSHLVSKATHLWESLLSRKGQHEVLASGPIEDLIAHREHRYRISGSSLLAAMDQSSQVSYSNVLSNQSGDLTSAHVDDSESMDEPFAIVNREKQKNSLDSTQLQVNGETHSWVDDRSGKVHPTVDIAEILRRWAHALQRIHKQLLHLTKANDGEGSVLLRSAQDGNTGGHAESLEATLAEHRQHLASIQVLINQLKEVAPAIQKSISELTEEVNKISSTLPSMTRCHGRSNSPIHAQSTGRTVESSIDEVADLTSKLSNLFSLTPYSTGKTGNVQKRHSLAPQASQVDNLTEGKSLDQALLNNHVDNPAQDSVDSDSSYVQNLRRSVREAAFSEPSVPSCRVDSSQEHDADDSLEHFFVPLSTNGFSRVGPETESVSLRSKQLFVSPPGACLFRNCASVGPIRSSHDEIPNINTNLLEYDDEVNEFLSATGSNYAASGDQNTFYVMDTPDQVFSPPLLVEASLLEDSYEDLLGMFT</sequence>
<accession>A0A822YRY7</accession>
<protein>
    <recommendedName>
        <fullName evidence="4">AUGMIN subunit 6-like</fullName>
    </recommendedName>
</protein>
<dbReference type="EMBL" id="DUZY01000004">
    <property type="protein sequence ID" value="DAD34331.1"/>
    <property type="molecule type" value="Genomic_DNA"/>
</dbReference>
<feature type="region of interest" description="Disordered" evidence="1">
    <location>
        <begin position="275"/>
        <end position="295"/>
    </location>
</feature>
<feature type="compositionally biased region" description="Polar residues" evidence="1">
    <location>
        <begin position="283"/>
        <end position="295"/>
    </location>
</feature>
<evidence type="ECO:0000256" key="1">
    <source>
        <dbReference type="SAM" id="MobiDB-lite"/>
    </source>
</evidence>
<dbReference type="GO" id="GO:0070652">
    <property type="term" value="C:HAUS complex"/>
    <property type="evidence" value="ECO:0007669"/>
    <property type="project" value="InterPro"/>
</dbReference>
<dbReference type="PANTHER" id="PTHR16151">
    <property type="entry name" value="HAUS AUGMIN-LIKE COMPLEX SUBUNIT 6"/>
    <property type="match status" value="1"/>
</dbReference>
<gene>
    <name evidence="2" type="ORF">HUJ06_004971</name>
</gene>
<name>A0A822YRY7_NELNU</name>
<reference evidence="2 3" key="1">
    <citation type="journal article" date="2020" name="Mol. Biol. Evol.">
        <title>Distinct Expression and Methylation Patterns for Genes with Different Fates following a Single Whole-Genome Duplication in Flowering Plants.</title>
        <authorList>
            <person name="Shi T."/>
            <person name="Rahmani R.S."/>
            <person name="Gugger P.F."/>
            <person name="Wang M."/>
            <person name="Li H."/>
            <person name="Zhang Y."/>
            <person name="Li Z."/>
            <person name="Wang Q."/>
            <person name="Van de Peer Y."/>
            <person name="Marchal K."/>
            <person name="Chen J."/>
        </authorList>
    </citation>
    <scope>NUCLEOTIDE SEQUENCE [LARGE SCALE GENOMIC DNA]</scope>
    <source>
        <tissue evidence="2">Leaf</tissue>
    </source>
</reference>
<evidence type="ECO:0000313" key="3">
    <source>
        <dbReference type="Proteomes" id="UP000607653"/>
    </source>
</evidence>
<dbReference type="Proteomes" id="UP000607653">
    <property type="component" value="Unassembled WGS sequence"/>
</dbReference>
<dbReference type="InterPro" id="IPR026797">
    <property type="entry name" value="HAUS_6"/>
</dbReference>
<organism evidence="2 3">
    <name type="scientific">Nelumbo nucifera</name>
    <name type="common">Sacred lotus</name>
    <dbReference type="NCBI Taxonomy" id="4432"/>
    <lineage>
        <taxon>Eukaryota</taxon>
        <taxon>Viridiplantae</taxon>
        <taxon>Streptophyta</taxon>
        <taxon>Embryophyta</taxon>
        <taxon>Tracheophyta</taxon>
        <taxon>Spermatophyta</taxon>
        <taxon>Magnoliopsida</taxon>
        <taxon>Proteales</taxon>
        <taxon>Nelumbonaceae</taxon>
        <taxon>Nelumbo</taxon>
    </lineage>
</organism>
<dbReference type="GO" id="GO:0051225">
    <property type="term" value="P:spindle assembly"/>
    <property type="evidence" value="ECO:0007669"/>
    <property type="project" value="InterPro"/>
</dbReference>
<keyword evidence="3" id="KW-1185">Reference proteome</keyword>